<gene>
    <name evidence="2" type="ORF">HD597_010470</name>
</gene>
<evidence type="ECO:0000313" key="3">
    <source>
        <dbReference type="Proteomes" id="UP001139648"/>
    </source>
</evidence>
<accession>A0A9X2GT02</accession>
<keyword evidence="1" id="KW-1133">Transmembrane helix</keyword>
<keyword evidence="3" id="KW-1185">Reference proteome</keyword>
<protein>
    <submittedName>
        <fullName evidence="2">Uncharacterized protein</fullName>
    </submittedName>
</protein>
<keyword evidence="1" id="KW-0472">Membrane</keyword>
<feature type="transmembrane region" description="Helical" evidence="1">
    <location>
        <begin position="32"/>
        <end position="56"/>
    </location>
</feature>
<evidence type="ECO:0000313" key="2">
    <source>
        <dbReference type="EMBL" id="MCP2363450.1"/>
    </source>
</evidence>
<dbReference type="Proteomes" id="UP001139648">
    <property type="component" value="Unassembled WGS sequence"/>
</dbReference>
<comment type="caution">
    <text evidence="2">The sequence shown here is derived from an EMBL/GenBank/DDBJ whole genome shotgun (WGS) entry which is preliminary data.</text>
</comment>
<keyword evidence="1" id="KW-0812">Transmembrane</keyword>
<name>A0A9X2GT02_9ACTN</name>
<dbReference type="AlphaFoldDB" id="A0A9X2GT02"/>
<dbReference type="RefSeq" id="WP_253755037.1">
    <property type="nucleotide sequence ID" value="NZ_BAABKA010000006.1"/>
</dbReference>
<organism evidence="2 3">
    <name type="scientific">Nonomuraea thailandensis</name>
    <dbReference type="NCBI Taxonomy" id="1188745"/>
    <lineage>
        <taxon>Bacteria</taxon>
        <taxon>Bacillati</taxon>
        <taxon>Actinomycetota</taxon>
        <taxon>Actinomycetes</taxon>
        <taxon>Streptosporangiales</taxon>
        <taxon>Streptosporangiaceae</taxon>
        <taxon>Nonomuraea</taxon>
    </lineage>
</organism>
<evidence type="ECO:0000256" key="1">
    <source>
        <dbReference type="SAM" id="Phobius"/>
    </source>
</evidence>
<dbReference type="EMBL" id="JAMZEB010000002">
    <property type="protein sequence ID" value="MCP2363450.1"/>
    <property type="molecule type" value="Genomic_DNA"/>
</dbReference>
<reference evidence="2" key="1">
    <citation type="submission" date="2022-06" db="EMBL/GenBank/DDBJ databases">
        <title>Sequencing the genomes of 1000 actinobacteria strains.</title>
        <authorList>
            <person name="Klenk H.-P."/>
        </authorList>
    </citation>
    <scope>NUCLEOTIDE SEQUENCE</scope>
    <source>
        <strain evidence="2">DSM 46694</strain>
    </source>
</reference>
<proteinExistence type="predicted"/>
<sequence>MRLSYREEALRERARGRAPARMPLVVSGPSFLVLWIAVAIVVTAGIGVTALALGAVG</sequence>